<dbReference type="Proteomes" id="UP000003959">
    <property type="component" value="Unassembled WGS sequence"/>
</dbReference>
<dbReference type="HOGENOM" id="CLU_076312_2_0_3"/>
<dbReference type="SUPFAM" id="SSF52980">
    <property type="entry name" value="Restriction endonuclease-like"/>
    <property type="match status" value="1"/>
</dbReference>
<dbReference type="Gene3D" id="3.90.1570.10">
    <property type="entry name" value="tt1808, chain A"/>
    <property type="match status" value="1"/>
</dbReference>
<dbReference type="InterPro" id="IPR011335">
    <property type="entry name" value="Restrct_endonuc-II-like"/>
</dbReference>
<dbReference type="RefSeq" id="WP_009149172.1">
    <property type="nucleotide sequence ID" value="NZ_GL890946.1"/>
</dbReference>
<sequence length="229" mass="26318">MSVSTQSRGKNFEQPLAVPTEPVWRFKVEQYHQMIRWGILGEDDPVELLEGWLIPKMPKNPPHRASTKLTRNALEAIIPNGWYVDAQEPITLDNSEPEPDIVIVKGDTRDYLDRHPGASDLALVVEIADSTLERDRTLKKRIYARAGISVYWIVNLIDKQLEVYTQPIDIYTTPTYQQFQDYKLSEQVSVFIDDSPIGSLTVQEVQQKHEFSALNLVKHYSCSYNEISQ</sequence>
<evidence type="ECO:0000259" key="1">
    <source>
        <dbReference type="Pfam" id="PF05685"/>
    </source>
</evidence>
<dbReference type="CDD" id="cd06260">
    <property type="entry name" value="DUF820-like"/>
    <property type="match status" value="1"/>
</dbReference>
<dbReference type="PANTHER" id="PTHR35400:SF1">
    <property type="entry name" value="SLR1083 PROTEIN"/>
    <property type="match status" value="1"/>
</dbReference>
<accession>F4XXD6</accession>
<protein>
    <recommendedName>
        <fullName evidence="1">Putative restriction endonuclease domain-containing protein</fullName>
    </recommendedName>
</protein>
<evidence type="ECO:0000313" key="2">
    <source>
        <dbReference type="EMBL" id="EGJ30795.1"/>
    </source>
</evidence>
<proteinExistence type="predicted"/>
<feature type="domain" description="Putative restriction endonuclease" evidence="1">
    <location>
        <begin position="28"/>
        <end position="183"/>
    </location>
</feature>
<organism evidence="2 3">
    <name type="scientific">Moorena producens 3L</name>
    <dbReference type="NCBI Taxonomy" id="489825"/>
    <lineage>
        <taxon>Bacteria</taxon>
        <taxon>Bacillati</taxon>
        <taxon>Cyanobacteriota</taxon>
        <taxon>Cyanophyceae</taxon>
        <taxon>Coleofasciculales</taxon>
        <taxon>Coleofasciculaceae</taxon>
        <taxon>Moorena</taxon>
    </lineage>
</organism>
<dbReference type="EMBL" id="GL890946">
    <property type="protein sequence ID" value="EGJ30795.1"/>
    <property type="molecule type" value="Genomic_DNA"/>
</dbReference>
<keyword evidence="3" id="KW-1185">Reference proteome</keyword>
<evidence type="ECO:0000313" key="3">
    <source>
        <dbReference type="Proteomes" id="UP000003959"/>
    </source>
</evidence>
<gene>
    <name evidence="2" type="ORF">LYNGBM3L_46900</name>
</gene>
<dbReference type="Pfam" id="PF05685">
    <property type="entry name" value="Uma2"/>
    <property type="match status" value="1"/>
</dbReference>
<dbReference type="PANTHER" id="PTHR35400">
    <property type="entry name" value="SLR1083 PROTEIN"/>
    <property type="match status" value="1"/>
</dbReference>
<name>F4XXD6_9CYAN</name>
<reference evidence="3" key="1">
    <citation type="journal article" date="2011" name="Proc. Natl. Acad. Sci. U.S.A.">
        <title>Genomic insights into the physiology and ecology of the marine filamentous cyanobacterium Lyngbya majuscula.</title>
        <authorList>
            <person name="Jones A.C."/>
            <person name="Monroe E.A."/>
            <person name="Podell S."/>
            <person name="Hess W.R."/>
            <person name="Klages S."/>
            <person name="Esquenazi E."/>
            <person name="Niessen S."/>
            <person name="Hoover H."/>
            <person name="Rothmann M."/>
            <person name="Lasken R.S."/>
            <person name="Yates J.R.III."/>
            <person name="Reinhardt R."/>
            <person name="Kube M."/>
            <person name="Burkart M.D."/>
            <person name="Allen E.E."/>
            <person name="Dorrestein P.C."/>
            <person name="Gerwick W.H."/>
            <person name="Gerwick L."/>
        </authorList>
    </citation>
    <scope>NUCLEOTIDE SEQUENCE [LARGE SCALE GENOMIC DNA]</scope>
    <source>
        <strain evidence="3">3L</strain>
    </source>
</reference>
<dbReference type="AlphaFoldDB" id="F4XXD6"/>
<dbReference type="InterPro" id="IPR008538">
    <property type="entry name" value="Uma2"/>
</dbReference>
<dbReference type="InterPro" id="IPR012296">
    <property type="entry name" value="Nuclease_put_TT1808"/>
</dbReference>
<dbReference type="eggNOG" id="COG4636">
    <property type="taxonomic scope" value="Bacteria"/>
</dbReference>